<dbReference type="InterPro" id="IPR011051">
    <property type="entry name" value="RmlC_Cupin_sf"/>
</dbReference>
<dbReference type="AlphaFoldDB" id="A0A365U6I3"/>
<keyword evidence="2" id="KW-1185">Reference proteome</keyword>
<dbReference type="OrthoDB" id="9794443at2"/>
<proteinExistence type="predicted"/>
<evidence type="ECO:0008006" key="3">
    <source>
        <dbReference type="Google" id="ProtNLM"/>
    </source>
</evidence>
<evidence type="ECO:0000313" key="1">
    <source>
        <dbReference type="EMBL" id="RBI83325.1"/>
    </source>
</evidence>
<evidence type="ECO:0000313" key="2">
    <source>
        <dbReference type="Proteomes" id="UP000253370"/>
    </source>
</evidence>
<dbReference type="SUPFAM" id="SSF51182">
    <property type="entry name" value="RmlC-like cupins"/>
    <property type="match status" value="1"/>
</dbReference>
<organism evidence="1 2">
    <name type="scientific">Rhodosalinus halophilus</name>
    <dbReference type="NCBI Taxonomy" id="2259333"/>
    <lineage>
        <taxon>Bacteria</taxon>
        <taxon>Pseudomonadati</taxon>
        <taxon>Pseudomonadota</taxon>
        <taxon>Alphaproteobacteria</taxon>
        <taxon>Rhodobacterales</taxon>
        <taxon>Paracoccaceae</taxon>
        <taxon>Rhodosalinus</taxon>
    </lineage>
</organism>
<name>A0A365U6I3_9RHOB</name>
<dbReference type="NCBIfam" id="NF038084">
    <property type="entry name" value="DHCW_cupin"/>
    <property type="match status" value="1"/>
</dbReference>
<dbReference type="Proteomes" id="UP000253370">
    <property type="component" value="Unassembled WGS sequence"/>
</dbReference>
<sequence length="110" mass="12310">MHLPELAFAAVDWSVCPVEDHPGAEGTSRWQTHESNGLRTRLVEYSPGYVADHWCDLGHVFLVLEGEVVIRLRDDRQFTMTEMQGFCVSDNGDAAHLVLSPKGARVFIVD</sequence>
<dbReference type="RefSeq" id="WP_113290497.1">
    <property type="nucleotide sequence ID" value="NZ_QNTQ01000018.1"/>
</dbReference>
<dbReference type="EMBL" id="QNTQ01000018">
    <property type="protein sequence ID" value="RBI83325.1"/>
    <property type="molecule type" value="Genomic_DNA"/>
</dbReference>
<dbReference type="InterPro" id="IPR047713">
    <property type="entry name" value="DHCW_cupin"/>
</dbReference>
<protein>
    <recommendedName>
        <fullName evidence="3">Cupin domain-containing protein</fullName>
    </recommendedName>
</protein>
<reference evidence="1 2" key="1">
    <citation type="submission" date="2018-07" db="EMBL/GenBank/DDBJ databases">
        <title>Rhodosalinus sp. strain E84T genomic sequence and assembly.</title>
        <authorList>
            <person name="Liu Z.-W."/>
            <person name="Lu D.-C."/>
        </authorList>
    </citation>
    <scope>NUCLEOTIDE SEQUENCE [LARGE SCALE GENOMIC DNA]</scope>
    <source>
        <strain evidence="1 2">E84</strain>
    </source>
</reference>
<accession>A0A365U6I3</accession>
<comment type="caution">
    <text evidence="1">The sequence shown here is derived from an EMBL/GenBank/DDBJ whole genome shotgun (WGS) entry which is preliminary data.</text>
</comment>
<gene>
    <name evidence="1" type="ORF">DRV85_16055</name>
</gene>